<dbReference type="PANTHER" id="PTHR23502:SF152">
    <property type="entry name" value="MAJOR FACILITATOR SUPERFAMILY (MFS) PROFILE DOMAIN-CONTAINING PROTEIN-RELATED"/>
    <property type="match status" value="1"/>
</dbReference>
<feature type="compositionally biased region" description="Low complexity" evidence="5">
    <location>
        <begin position="16"/>
        <end position="26"/>
    </location>
</feature>
<feature type="region of interest" description="Disordered" evidence="5">
    <location>
        <begin position="1"/>
        <end position="46"/>
    </location>
</feature>
<dbReference type="PANTHER" id="PTHR23502">
    <property type="entry name" value="MAJOR FACILITATOR SUPERFAMILY"/>
    <property type="match status" value="1"/>
</dbReference>
<feature type="transmembrane region" description="Helical" evidence="6">
    <location>
        <begin position="104"/>
        <end position="124"/>
    </location>
</feature>
<organism evidence="8 9">
    <name type="scientific">Pyricularia oryzae</name>
    <name type="common">Rice blast fungus</name>
    <name type="synonym">Magnaporthe oryzae</name>
    <dbReference type="NCBI Taxonomy" id="318829"/>
    <lineage>
        <taxon>Eukaryota</taxon>
        <taxon>Fungi</taxon>
        <taxon>Dikarya</taxon>
        <taxon>Ascomycota</taxon>
        <taxon>Pezizomycotina</taxon>
        <taxon>Sordariomycetes</taxon>
        <taxon>Sordariomycetidae</taxon>
        <taxon>Magnaporthales</taxon>
        <taxon>Pyriculariaceae</taxon>
        <taxon>Pyricularia</taxon>
    </lineage>
</organism>
<feature type="transmembrane region" description="Helical" evidence="6">
    <location>
        <begin position="194"/>
        <end position="218"/>
    </location>
</feature>
<comment type="subcellular location">
    <subcellularLocation>
        <location evidence="1">Membrane</location>
        <topology evidence="1">Multi-pass membrane protein</topology>
    </subcellularLocation>
</comment>
<feature type="transmembrane region" description="Helical" evidence="6">
    <location>
        <begin position="328"/>
        <end position="349"/>
    </location>
</feature>
<evidence type="ECO:0000256" key="4">
    <source>
        <dbReference type="ARBA" id="ARBA00023136"/>
    </source>
</evidence>
<dbReference type="Pfam" id="PF07690">
    <property type="entry name" value="MFS_1"/>
    <property type="match status" value="1"/>
</dbReference>
<feature type="transmembrane region" description="Helical" evidence="6">
    <location>
        <begin position="160"/>
        <end position="182"/>
    </location>
</feature>
<keyword evidence="2 6" id="KW-0812">Transmembrane</keyword>
<evidence type="ECO:0000256" key="2">
    <source>
        <dbReference type="ARBA" id="ARBA00022692"/>
    </source>
</evidence>
<sequence length="511" mass="53595">MAIVRAQPDHHPVKVAAPSSASSSADSDTEAGRTAAALPPSDQAPIPLQTSVQIDDKPAIPLPGWKRWFTLFSICVAVFPSNFNNTCIMSAVPEVSADLQTGEHVVVAANAGMFGAMALCVFVWMPLGVLLGRRTAVLVANAVVCACSLISALAPNVVVFTAFWLISGLTTPFLLVAGQTILSDIFEPTTRGFATGLILGMSTIAKAIGPLSGALIVTVTSWRVIFGASALVSFTALVLCFFFVPSATGHGPRKHPSEIQAQPTARRGPLEILLMFNPVAVFRPMKDPRVVLTHLSCGLASFNLYSLLSSIRSSVAPRFNLTTPVSSGLFYLAPGIGFLVGNLLGGRLSDYTVRKWIVKRGGMRLPSDRLRSCLPATLLLAPAGTLAFGWSVQERAGGMALPIVATFFQGIGLMDAFNGLNTYAAEVVPESRNAIISSKYLLQYTFAAAGVGISPLLLQNVGVGFTFTLTAAAAMIGGILIALLVVSGSGNGVALPRFKTNCGSKENGSRS</sequence>
<feature type="transmembrane region" description="Helical" evidence="6">
    <location>
        <begin position="464"/>
        <end position="486"/>
    </location>
</feature>
<feature type="transmembrane region" description="Helical" evidence="6">
    <location>
        <begin position="136"/>
        <end position="154"/>
    </location>
</feature>
<name>A0A4P7NS98_PYROR</name>
<dbReference type="SUPFAM" id="SSF103473">
    <property type="entry name" value="MFS general substrate transporter"/>
    <property type="match status" value="1"/>
</dbReference>
<dbReference type="Proteomes" id="UP000294847">
    <property type="component" value="Chromosome 6"/>
</dbReference>
<evidence type="ECO:0000256" key="6">
    <source>
        <dbReference type="SAM" id="Phobius"/>
    </source>
</evidence>
<evidence type="ECO:0000256" key="3">
    <source>
        <dbReference type="ARBA" id="ARBA00022989"/>
    </source>
</evidence>
<reference evidence="8 9" key="1">
    <citation type="journal article" date="2019" name="Mol. Biol. Evol.">
        <title>Blast fungal genomes show frequent chromosomal changes, gene gains and losses, and effector gene turnover.</title>
        <authorList>
            <person name="Gomez Luciano L.B."/>
            <person name="Jason Tsai I."/>
            <person name="Chuma I."/>
            <person name="Tosa Y."/>
            <person name="Chen Y.H."/>
            <person name="Li J.Y."/>
            <person name="Li M.Y."/>
            <person name="Jade Lu M.Y."/>
            <person name="Nakayashiki H."/>
            <person name="Li W.H."/>
        </authorList>
    </citation>
    <scope>NUCLEOTIDE SEQUENCE [LARGE SCALE GENOMIC DNA]</scope>
    <source>
        <strain evidence="8">MZ5-1-6</strain>
    </source>
</reference>
<feature type="transmembrane region" description="Helical" evidence="6">
    <location>
        <begin position="224"/>
        <end position="244"/>
    </location>
</feature>
<dbReference type="EMBL" id="CP034209">
    <property type="protein sequence ID" value="QBZ65189.1"/>
    <property type="molecule type" value="Genomic_DNA"/>
</dbReference>
<feature type="transmembrane region" description="Helical" evidence="6">
    <location>
        <begin position="68"/>
        <end position="92"/>
    </location>
</feature>
<dbReference type="InterPro" id="IPR011701">
    <property type="entry name" value="MFS"/>
</dbReference>
<feature type="domain" description="Major facilitator superfamily (MFS) profile" evidence="7">
    <location>
        <begin position="70"/>
        <end position="489"/>
    </location>
</feature>
<feature type="transmembrane region" description="Helical" evidence="6">
    <location>
        <begin position="399"/>
        <end position="420"/>
    </location>
</feature>
<dbReference type="AlphaFoldDB" id="A0A4P7NS98"/>
<dbReference type="Gene3D" id="1.20.1250.20">
    <property type="entry name" value="MFS general substrate transporter like domains"/>
    <property type="match status" value="1"/>
</dbReference>
<evidence type="ECO:0000259" key="7">
    <source>
        <dbReference type="PROSITE" id="PS50850"/>
    </source>
</evidence>
<dbReference type="GO" id="GO:0022857">
    <property type="term" value="F:transmembrane transporter activity"/>
    <property type="evidence" value="ECO:0007669"/>
    <property type="project" value="InterPro"/>
</dbReference>
<feature type="transmembrane region" description="Helical" evidence="6">
    <location>
        <begin position="370"/>
        <end position="393"/>
    </location>
</feature>
<evidence type="ECO:0000256" key="1">
    <source>
        <dbReference type="ARBA" id="ARBA00004141"/>
    </source>
</evidence>
<dbReference type="GO" id="GO:0005886">
    <property type="term" value="C:plasma membrane"/>
    <property type="evidence" value="ECO:0007669"/>
    <property type="project" value="TreeGrafter"/>
</dbReference>
<dbReference type="InterPro" id="IPR036259">
    <property type="entry name" value="MFS_trans_sf"/>
</dbReference>
<keyword evidence="3 6" id="KW-1133">Transmembrane helix</keyword>
<evidence type="ECO:0000256" key="5">
    <source>
        <dbReference type="SAM" id="MobiDB-lite"/>
    </source>
</evidence>
<evidence type="ECO:0000313" key="8">
    <source>
        <dbReference type="EMBL" id="QBZ65189.1"/>
    </source>
</evidence>
<keyword evidence="4 6" id="KW-0472">Membrane</keyword>
<evidence type="ECO:0000313" key="9">
    <source>
        <dbReference type="Proteomes" id="UP000294847"/>
    </source>
</evidence>
<dbReference type="InterPro" id="IPR020846">
    <property type="entry name" value="MFS_dom"/>
</dbReference>
<proteinExistence type="predicted"/>
<dbReference type="PROSITE" id="PS50850">
    <property type="entry name" value="MFS"/>
    <property type="match status" value="1"/>
</dbReference>
<protein>
    <recommendedName>
        <fullName evidence="7">Major facilitator superfamily (MFS) profile domain-containing protein</fullName>
    </recommendedName>
</protein>
<accession>A0A4P7NS98</accession>
<gene>
    <name evidence="8" type="ORF">PoMZ_06895</name>
</gene>
<feature type="transmembrane region" description="Helical" evidence="6">
    <location>
        <begin position="290"/>
        <end position="308"/>
    </location>
</feature>
<feature type="transmembrane region" description="Helical" evidence="6">
    <location>
        <begin position="441"/>
        <end position="458"/>
    </location>
</feature>